<evidence type="ECO:0000256" key="1">
    <source>
        <dbReference type="SAM" id="MobiDB-lite"/>
    </source>
</evidence>
<proteinExistence type="predicted"/>
<protein>
    <submittedName>
        <fullName evidence="2">Uncharacterized protein</fullName>
    </submittedName>
</protein>
<evidence type="ECO:0000313" key="2">
    <source>
        <dbReference type="EnsemblPlants" id="ORUFI02G37720.1"/>
    </source>
</evidence>
<reference evidence="2" key="2">
    <citation type="submission" date="2015-06" db="UniProtKB">
        <authorList>
            <consortium name="EnsemblPlants"/>
        </authorList>
    </citation>
    <scope>IDENTIFICATION</scope>
</reference>
<organism evidence="2 3">
    <name type="scientific">Oryza rufipogon</name>
    <name type="common">Brownbeard rice</name>
    <name type="synonym">Asian wild rice</name>
    <dbReference type="NCBI Taxonomy" id="4529"/>
    <lineage>
        <taxon>Eukaryota</taxon>
        <taxon>Viridiplantae</taxon>
        <taxon>Streptophyta</taxon>
        <taxon>Embryophyta</taxon>
        <taxon>Tracheophyta</taxon>
        <taxon>Spermatophyta</taxon>
        <taxon>Magnoliopsida</taxon>
        <taxon>Liliopsida</taxon>
        <taxon>Poales</taxon>
        <taxon>Poaceae</taxon>
        <taxon>BOP clade</taxon>
        <taxon>Oryzoideae</taxon>
        <taxon>Oryzeae</taxon>
        <taxon>Oryzinae</taxon>
        <taxon>Oryza</taxon>
    </lineage>
</organism>
<feature type="compositionally biased region" description="Gly residues" evidence="1">
    <location>
        <begin position="140"/>
        <end position="161"/>
    </location>
</feature>
<dbReference type="HOGENOM" id="CLU_1542574_0_0_1"/>
<name>A0A0E0NMA9_ORYRU</name>
<dbReference type="Proteomes" id="UP000008022">
    <property type="component" value="Unassembled WGS sequence"/>
</dbReference>
<keyword evidence="3" id="KW-1185">Reference proteome</keyword>
<feature type="region of interest" description="Disordered" evidence="1">
    <location>
        <begin position="65"/>
        <end position="103"/>
    </location>
</feature>
<dbReference type="AlphaFoldDB" id="A0A0E0NMA9"/>
<sequence>MSPKTRTPVKLLGREDASAMTTCHNEKTDAAYTIGSYTATITECTSGPPLFSLLHFASSVGAGDDGCSGAGDDSDGDGSARTPEVEGRWAVGRGGGAASNEARTPAVEVWLAENGEGGGAAGDSANTPTVKAWWAKDGEGAGAAGDGEGGGAADDGEGGSTVGDDARTPTMEAW</sequence>
<reference evidence="3" key="1">
    <citation type="submission" date="2013-06" db="EMBL/GenBank/DDBJ databases">
        <authorList>
            <person name="Zhao Q."/>
        </authorList>
    </citation>
    <scope>NUCLEOTIDE SEQUENCE</scope>
    <source>
        <strain evidence="3">cv. W1943</strain>
    </source>
</reference>
<dbReference type="Gramene" id="ORUFI02G37720.1">
    <property type="protein sequence ID" value="ORUFI02G37720.1"/>
    <property type="gene ID" value="ORUFI02G37720"/>
</dbReference>
<accession>A0A0E0NMA9</accession>
<dbReference type="EnsemblPlants" id="ORUFI02G37720.1">
    <property type="protein sequence ID" value="ORUFI02G37720.1"/>
    <property type="gene ID" value="ORUFI02G37720"/>
</dbReference>
<feature type="region of interest" description="Disordered" evidence="1">
    <location>
        <begin position="115"/>
        <end position="174"/>
    </location>
</feature>
<evidence type="ECO:0000313" key="3">
    <source>
        <dbReference type="Proteomes" id="UP000008022"/>
    </source>
</evidence>